<dbReference type="Pfam" id="PF12239">
    <property type="entry name" value="DUF3605"/>
    <property type="match status" value="1"/>
</dbReference>
<sequence length="223" mass="25669">MAVDTDPAPTMATTDVVHETAPPPPPKSDVYIPTLKDQEILDTPDHLFHIHTWSDLRTIIAENRLEDLKRRPSDLRRYLDWGQRTREEYGSVLRYILQCRLHWSEDQLTPKNTIPFADEEDTRILFNDWPYGMAAGITHIVVWTKAEIPVDPNTGDVTADSRRIIVEYVHKIFVEELGFPAANVMWFKNWAALQSVRTLEHIHVLVNTDGIDGATDKLKMFAQ</sequence>
<organism evidence="2 3">
    <name type="scientific">Drechslerella stenobrocha 248</name>
    <dbReference type="NCBI Taxonomy" id="1043628"/>
    <lineage>
        <taxon>Eukaryota</taxon>
        <taxon>Fungi</taxon>
        <taxon>Dikarya</taxon>
        <taxon>Ascomycota</taxon>
        <taxon>Pezizomycotina</taxon>
        <taxon>Orbiliomycetes</taxon>
        <taxon>Orbiliales</taxon>
        <taxon>Orbiliaceae</taxon>
        <taxon>Drechslerella</taxon>
    </lineage>
</organism>
<dbReference type="PANTHER" id="PTHR35020:SF2">
    <property type="entry name" value="N-ACETYLGLUCOSAMINE-INDUCED PROTEIN 1"/>
    <property type="match status" value="1"/>
</dbReference>
<keyword evidence="3" id="KW-1185">Reference proteome</keyword>
<proteinExistence type="predicted"/>
<evidence type="ECO:0000313" key="3">
    <source>
        <dbReference type="Proteomes" id="UP000024837"/>
    </source>
</evidence>
<protein>
    <recommendedName>
        <fullName evidence="4">N-acetylglucosamine-induced protein 1</fullName>
    </recommendedName>
</protein>
<dbReference type="HOGENOM" id="CLU_075862_0_0_1"/>
<dbReference type="OrthoDB" id="10053431at2759"/>
<feature type="region of interest" description="Disordered" evidence="1">
    <location>
        <begin position="1"/>
        <end position="29"/>
    </location>
</feature>
<evidence type="ECO:0000256" key="1">
    <source>
        <dbReference type="SAM" id="MobiDB-lite"/>
    </source>
</evidence>
<dbReference type="InterPro" id="IPR022036">
    <property type="entry name" value="DUF3605"/>
</dbReference>
<dbReference type="Proteomes" id="UP000024837">
    <property type="component" value="Unassembled WGS sequence"/>
</dbReference>
<dbReference type="GO" id="GO:0006044">
    <property type="term" value="P:N-acetylglucosamine metabolic process"/>
    <property type="evidence" value="ECO:0007669"/>
    <property type="project" value="TreeGrafter"/>
</dbReference>
<evidence type="ECO:0008006" key="4">
    <source>
        <dbReference type="Google" id="ProtNLM"/>
    </source>
</evidence>
<feature type="compositionally biased region" description="Low complexity" evidence="1">
    <location>
        <begin position="1"/>
        <end position="15"/>
    </location>
</feature>
<gene>
    <name evidence="2" type="ORF">DRE_03724</name>
</gene>
<accession>W7I3L2</accession>
<name>W7I3L2_9PEZI</name>
<dbReference type="AlphaFoldDB" id="W7I3L2"/>
<reference evidence="2 3" key="1">
    <citation type="submission" date="2013-05" db="EMBL/GenBank/DDBJ databases">
        <title>Drechslerella stenobrocha genome reveals carnivorous origination and mechanical trapping mechanism of predatory fungi.</title>
        <authorList>
            <person name="Liu X."/>
            <person name="Zhang W."/>
            <person name="Liu K."/>
        </authorList>
    </citation>
    <scope>NUCLEOTIDE SEQUENCE [LARGE SCALE GENOMIC DNA]</scope>
    <source>
        <strain evidence="2 3">248</strain>
    </source>
</reference>
<dbReference type="EMBL" id="KI966413">
    <property type="protein sequence ID" value="EWC46962.1"/>
    <property type="molecule type" value="Genomic_DNA"/>
</dbReference>
<evidence type="ECO:0000313" key="2">
    <source>
        <dbReference type="EMBL" id="EWC46962.1"/>
    </source>
</evidence>
<dbReference type="GO" id="GO:0005737">
    <property type="term" value="C:cytoplasm"/>
    <property type="evidence" value="ECO:0007669"/>
    <property type="project" value="TreeGrafter"/>
</dbReference>
<dbReference type="PANTHER" id="PTHR35020">
    <property type="entry name" value="N-ACETYLGLUCOSAMINE-INDUCED PROTEIN 1"/>
    <property type="match status" value="1"/>
</dbReference>